<keyword evidence="1" id="KW-0472">Membrane</keyword>
<organism evidence="2 3">
    <name type="scientific">Rheinheimera soli</name>
    <dbReference type="NCBI Taxonomy" id="443616"/>
    <lineage>
        <taxon>Bacteria</taxon>
        <taxon>Pseudomonadati</taxon>
        <taxon>Pseudomonadota</taxon>
        <taxon>Gammaproteobacteria</taxon>
        <taxon>Chromatiales</taxon>
        <taxon>Chromatiaceae</taxon>
        <taxon>Rheinheimera</taxon>
    </lineage>
</organism>
<evidence type="ECO:0000313" key="3">
    <source>
        <dbReference type="Proteomes" id="UP001257909"/>
    </source>
</evidence>
<dbReference type="RefSeq" id="WP_310280429.1">
    <property type="nucleotide sequence ID" value="NZ_JAVDWR010000014.1"/>
</dbReference>
<dbReference type="EMBL" id="JAVDWR010000014">
    <property type="protein sequence ID" value="MDR7122301.1"/>
    <property type="molecule type" value="Genomic_DNA"/>
</dbReference>
<keyword evidence="1" id="KW-1133">Transmembrane helix</keyword>
<feature type="transmembrane region" description="Helical" evidence="1">
    <location>
        <begin position="12"/>
        <end position="31"/>
    </location>
</feature>
<accession>A0ABU1W2V9</accession>
<reference evidence="2 3" key="1">
    <citation type="submission" date="2023-07" db="EMBL/GenBank/DDBJ databases">
        <title>Sorghum-associated microbial communities from plants grown in Nebraska, USA.</title>
        <authorList>
            <person name="Schachtman D."/>
        </authorList>
    </citation>
    <scope>NUCLEOTIDE SEQUENCE [LARGE SCALE GENOMIC DNA]</scope>
    <source>
        <strain evidence="2 3">4138</strain>
    </source>
</reference>
<keyword evidence="3" id="KW-1185">Reference proteome</keyword>
<protein>
    <submittedName>
        <fullName evidence="2">Uncharacterized protein</fullName>
    </submittedName>
</protein>
<name>A0ABU1W2V9_9GAMM</name>
<evidence type="ECO:0000313" key="2">
    <source>
        <dbReference type="EMBL" id="MDR7122301.1"/>
    </source>
</evidence>
<gene>
    <name evidence="2" type="ORF">J2W69_003260</name>
</gene>
<sequence length="43" mass="4824">MQQTHKIFNQTNLNLLLITTLAALTIKTQLLPSDSSTVRELNV</sequence>
<proteinExistence type="predicted"/>
<keyword evidence="1" id="KW-0812">Transmembrane</keyword>
<evidence type="ECO:0000256" key="1">
    <source>
        <dbReference type="SAM" id="Phobius"/>
    </source>
</evidence>
<dbReference type="Proteomes" id="UP001257909">
    <property type="component" value="Unassembled WGS sequence"/>
</dbReference>
<comment type="caution">
    <text evidence="2">The sequence shown here is derived from an EMBL/GenBank/DDBJ whole genome shotgun (WGS) entry which is preliminary data.</text>
</comment>